<comment type="similarity">
    <text evidence="5">Belongs to the Omp25/RopB family.</text>
</comment>
<keyword evidence="3" id="KW-0472">Membrane</keyword>
<feature type="domain" description="Outer membrane protein beta-barrel" evidence="6">
    <location>
        <begin position="53"/>
        <end position="266"/>
    </location>
</feature>
<dbReference type="PANTHER" id="PTHR34001">
    <property type="entry name" value="BLL7405 PROTEIN"/>
    <property type="match status" value="1"/>
</dbReference>
<keyword evidence="8" id="KW-1185">Reference proteome</keyword>
<accession>A0A433X799</accession>
<dbReference type="InterPro" id="IPR051692">
    <property type="entry name" value="OMP-like"/>
</dbReference>
<dbReference type="AlphaFoldDB" id="A0A433X799"/>
<protein>
    <submittedName>
        <fullName evidence="7">Porin family protein</fullName>
    </submittedName>
</protein>
<dbReference type="Gene3D" id="2.40.160.20">
    <property type="match status" value="1"/>
</dbReference>
<organism evidence="7 8">
    <name type="scientific">Arsenicitalea aurantiaca</name>
    <dbReference type="NCBI Taxonomy" id="1783274"/>
    <lineage>
        <taxon>Bacteria</taxon>
        <taxon>Pseudomonadati</taxon>
        <taxon>Pseudomonadota</taxon>
        <taxon>Alphaproteobacteria</taxon>
        <taxon>Hyphomicrobiales</taxon>
        <taxon>Devosiaceae</taxon>
        <taxon>Arsenicitalea</taxon>
    </lineage>
</organism>
<comment type="caution">
    <text evidence="7">The sequence shown here is derived from an EMBL/GenBank/DDBJ whole genome shotgun (WGS) entry which is preliminary data.</text>
</comment>
<evidence type="ECO:0000313" key="8">
    <source>
        <dbReference type="Proteomes" id="UP000281547"/>
    </source>
</evidence>
<dbReference type="Pfam" id="PF13505">
    <property type="entry name" value="OMP_b-brl"/>
    <property type="match status" value="1"/>
</dbReference>
<proteinExistence type="inferred from homology"/>
<keyword evidence="2" id="KW-0732">Signal</keyword>
<dbReference type="NCBIfam" id="TIGR01414">
    <property type="entry name" value="autotrans_barl"/>
    <property type="match status" value="1"/>
</dbReference>
<comment type="subcellular location">
    <subcellularLocation>
        <location evidence="1">Cell outer membrane</location>
    </subcellularLocation>
</comment>
<dbReference type="GO" id="GO:0009279">
    <property type="term" value="C:cell outer membrane"/>
    <property type="evidence" value="ECO:0007669"/>
    <property type="project" value="UniProtKB-SubCell"/>
</dbReference>
<dbReference type="InterPro" id="IPR006315">
    <property type="entry name" value="OM_autotransptr_brl_dom"/>
</dbReference>
<evidence type="ECO:0000259" key="6">
    <source>
        <dbReference type="Pfam" id="PF13505"/>
    </source>
</evidence>
<evidence type="ECO:0000256" key="5">
    <source>
        <dbReference type="ARBA" id="ARBA00038306"/>
    </source>
</evidence>
<dbReference type="InterPro" id="IPR027385">
    <property type="entry name" value="Beta-barrel_OMP"/>
</dbReference>
<dbReference type="PANTHER" id="PTHR34001:SF3">
    <property type="entry name" value="BLL7405 PROTEIN"/>
    <property type="match status" value="1"/>
</dbReference>
<dbReference type="Proteomes" id="UP000281547">
    <property type="component" value="Unassembled WGS sequence"/>
</dbReference>
<evidence type="ECO:0000256" key="3">
    <source>
        <dbReference type="ARBA" id="ARBA00023136"/>
    </source>
</evidence>
<name>A0A433X799_9HYPH</name>
<evidence type="ECO:0000256" key="1">
    <source>
        <dbReference type="ARBA" id="ARBA00004442"/>
    </source>
</evidence>
<dbReference type="EMBL" id="RZNJ01000004">
    <property type="protein sequence ID" value="RUT29935.1"/>
    <property type="molecule type" value="Genomic_DNA"/>
</dbReference>
<evidence type="ECO:0000313" key="7">
    <source>
        <dbReference type="EMBL" id="RUT29935.1"/>
    </source>
</evidence>
<keyword evidence="4" id="KW-0998">Cell outer membrane</keyword>
<dbReference type="SUPFAM" id="SSF56925">
    <property type="entry name" value="OMPA-like"/>
    <property type="match status" value="1"/>
</dbReference>
<gene>
    <name evidence="7" type="ORF">EMQ25_11350</name>
</gene>
<dbReference type="InterPro" id="IPR011250">
    <property type="entry name" value="OMP/PagP_B-barrel"/>
</dbReference>
<sequence>MSHEPHKCPLYAGFYGLVPLSRSVTLCVTGLSSHLLTGGLFMNFATKLLASAAALAVMTGSVYAADLYIPVEQPYIPEVSAPLNWTGAYVGVHAGYGWGDVDVDGFAVDGEDIDGWLAGVQAGYNVNLDGVVLGIEGDIAWANISGSYEDAGTTTTATVDWLATIRGRVGFAADAFLIYGTAGVAFAGVDVDFDGGSTQFPDDSDSNTHTGWVVGAGIETMVTETISLKAEYLYHDFGSQDYSLNSIPGEGSLNVSTAKIGLNFHF</sequence>
<reference evidence="7 8" key="1">
    <citation type="journal article" date="2016" name="Int. J. Syst. Evol. Microbiol.">
        <title>Arsenicitalea aurantiaca gen. nov., sp. nov., a new member of the family Hyphomicrobiaceae, isolated from high-arsenic sediment.</title>
        <authorList>
            <person name="Mu Y."/>
            <person name="Zhou L."/>
            <person name="Zeng X.C."/>
            <person name="Liu L."/>
            <person name="Pan Y."/>
            <person name="Chen X."/>
            <person name="Wang J."/>
            <person name="Li S."/>
            <person name="Li W.J."/>
            <person name="Wang Y."/>
        </authorList>
    </citation>
    <scope>NUCLEOTIDE SEQUENCE [LARGE SCALE GENOMIC DNA]</scope>
    <source>
        <strain evidence="7 8">42-50</strain>
    </source>
</reference>
<evidence type="ECO:0000256" key="4">
    <source>
        <dbReference type="ARBA" id="ARBA00023237"/>
    </source>
</evidence>
<evidence type="ECO:0000256" key="2">
    <source>
        <dbReference type="ARBA" id="ARBA00022729"/>
    </source>
</evidence>